<gene>
    <name evidence="2" type="ORF">AWB65_04984</name>
</gene>
<evidence type="ECO:0000313" key="2">
    <source>
        <dbReference type="EMBL" id="SAL57001.1"/>
    </source>
</evidence>
<accession>A0A158ILP7</accession>
<proteinExistence type="predicted"/>
<keyword evidence="1" id="KW-1133">Transmembrane helix</keyword>
<comment type="caution">
    <text evidence="2">The sequence shown here is derived from an EMBL/GenBank/DDBJ whole genome shotgun (WGS) entry which is preliminary data.</text>
</comment>
<dbReference type="AlphaFoldDB" id="A0A158ILP7"/>
<keyword evidence="1" id="KW-0472">Membrane</keyword>
<reference evidence="2" key="1">
    <citation type="submission" date="2016-01" db="EMBL/GenBank/DDBJ databases">
        <authorList>
            <person name="Peeters C."/>
        </authorList>
    </citation>
    <scope>NUCLEOTIDE SEQUENCE [LARGE SCALE GENOMIC DNA]</scope>
    <source>
        <strain evidence="2">LMG 22934</strain>
    </source>
</reference>
<organism evidence="2 3">
    <name type="scientific">Caballeronia humi</name>
    <dbReference type="NCBI Taxonomy" id="326474"/>
    <lineage>
        <taxon>Bacteria</taxon>
        <taxon>Pseudomonadati</taxon>
        <taxon>Pseudomonadota</taxon>
        <taxon>Betaproteobacteria</taxon>
        <taxon>Burkholderiales</taxon>
        <taxon>Burkholderiaceae</taxon>
        <taxon>Caballeronia</taxon>
    </lineage>
</organism>
<name>A0A158ILP7_9BURK</name>
<sequence length="188" mass="20663">MPPHGALVQRATATTCFRHANRSPVQSLRDAVAPLAAVAFTLIYRPIRMIIFREGRVAFLEFLRNLSSQVMILTVALFIGTSIEARLGGWSMAWRAALCASVLVLFFAAALANVTVFVETCLDALGRNGEAPARRGKRERIVFRWTAESLRAAWKLHAWSIVALAVLLECGFIAVFVTASFAAAKLMR</sequence>
<evidence type="ECO:0000313" key="3">
    <source>
        <dbReference type="Proteomes" id="UP000054977"/>
    </source>
</evidence>
<keyword evidence="3" id="KW-1185">Reference proteome</keyword>
<keyword evidence="1" id="KW-0812">Transmembrane</keyword>
<evidence type="ECO:0000256" key="1">
    <source>
        <dbReference type="SAM" id="Phobius"/>
    </source>
</evidence>
<feature type="transmembrane region" description="Helical" evidence="1">
    <location>
        <begin position="97"/>
        <end position="118"/>
    </location>
</feature>
<dbReference type="Proteomes" id="UP000054977">
    <property type="component" value="Unassembled WGS sequence"/>
</dbReference>
<dbReference type="EMBL" id="FCNW02000035">
    <property type="protein sequence ID" value="SAL57001.1"/>
    <property type="molecule type" value="Genomic_DNA"/>
</dbReference>
<feature type="transmembrane region" description="Helical" evidence="1">
    <location>
        <begin position="67"/>
        <end position="85"/>
    </location>
</feature>
<feature type="transmembrane region" description="Helical" evidence="1">
    <location>
        <begin position="158"/>
        <end position="184"/>
    </location>
</feature>
<feature type="transmembrane region" description="Helical" evidence="1">
    <location>
        <begin position="28"/>
        <end position="47"/>
    </location>
</feature>
<protein>
    <submittedName>
        <fullName evidence="2">Uncharacterized protein</fullName>
    </submittedName>
</protein>